<reference evidence="2 3" key="1">
    <citation type="submission" date="2019-07" db="EMBL/GenBank/DDBJ databases">
        <title>Whole genome shotgun sequence of Staphylococcus arlettae NBRC 109765.</title>
        <authorList>
            <person name="Hosoyama A."/>
            <person name="Uohara A."/>
            <person name="Ohji S."/>
            <person name="Ichikawa N."/>
        </authorList>
    </citation>
    <scope>NUCLEOTIDE SEQUENCE [LARGE SCALE GENOMIC DNA]</scope>
    <source>
        <strain evidence="2 3">NBRC 109765</strain>
    </source>
</reference>
<sequence>MSKLKVICGFLKYLISILSFAYIVNNLSKEIGVKKDYNDNFLFLVCNLCNNFVIYYNFVKYVHVAL</sequence>
<dbReference type="Proteomes" id="UP000321598">
    <property type="component" value="Unassembled WGS sequence"/>
</dbReference>
<organism evidence="2 3">
    <name type="scientific">Staphylococcus arlettae</name>
    <dbReference type="NCBI Taxonomy" id="29378"/>
    <lineage>
        <taxon>Bacteria</taxon>
        <taxon>Bacillati</taxon>
        <taxon>Bacillota</taxon>
        <taxon>Bacilli</taxon>
        <taxon>Bacillales</taxon>
        <taxon>Staphylococcaceae</taxon>
        <taxon>Staphylococcus</taxon>
    </lineage>
</organism>
<proteinExistence type="predicted"/>
<keyword evidence="3" id="KW-1185">Reference proteome</keyword>
<keyword evidence="1" id="KW-1133">Transmembrane helix</keyword>
<accession>A0ABQ0XXI0</accession>
<protein>
    <submittedName>
        <fullName evidence="2">Uncharacterized protein</fullName>
    </submittedName>
</protein>
<comment type="caution">
    <text evidence="2">The sequence shown here is derived from an EMBL/GenBank/DDBJ whole genome shotgun (WGS) entry which is preliminary data.</text>
</comment>
<feature type="transmembrane region" description="Helical" evidence="1">
    <location>
        <begin position="6"/>
        <end position="28"/>
    </location>
</feature>
<gene>
    <name evidence="2" type="ORF">SAR03_24210</name>
</gene>
<evidence type="ECO:0000313" key="3">
    <source>
        <dbReference type="Proteomes" id="UP000321598"/>
    </source>
</evidence>
<keyword evidence="1" id="KW-0812">Transmembrane</keyword>
<name>A0ABQ0XXI0_9STAP</name>
<evidence type="ECO:0000313" key="2">
    <source>
        <dbReference type="EMBL" id="GEQ01384.1"/>
    </source>
</evidence>
<feature type="transmembrane region" description="Helical" evidence="1">
    <location>
        <begin position="40"/>
        <end position="58"/>
    </location>
</feature>
<dbReference type="EMBL" id="BKAV01000037">
    <property type="protein sequence ID" value="GEQ01384.1"/>
    <property type="molecule type" value="Genomic_DNA"/>
</dbReference>
<evidence type="ECO:0000256" key="1">
    <source>
        <dbReference type="SAM" id="Phobius"/>
    </source>
</evidence>
<keyword evidence="1" id="KW-0472">Membrane</keyword>